<feature type="signal peptide" evidence="1">
    <location>
        <begin position="1"/>
        <end position="25"/>
    </location>
</feature>
<dbReference type="eggNOG" id="COG4733">
    <property type="taxonomic scope" value="Bacteria"/>
</dbReference>
<comment type="caution">
    <text evidence="2">The sequence shown here is derived from an EMBL/GenBank/DDBJ whole genome shotgun (WGS) entry which is preliminary data.</text>
</comment>
<organism evidence="2 3">
    <name type="scientific">Imtechella halotolerans K1</name>
    <dbReference type="NCBI Taxonomy" id="946077"/>
    <lineage>
        <taxon>Bacteria</taxon>
        <taxon>Pseudomonadati</taxon>
        <taxon>Bacteroidota</taxon>
        <taxon>Flavobacteriia</taxon>
        <taxon>Flavobacteriales</taxon>
        <taxon>Flavobacteriaceae</taxon>
        <taxon>Imtechella</taxon>
    </lineage>
</organism>
<dbReference type="InterPro" id="IPR036116">
    <property type="entry name" value="FN3_sf"/>
</dbReference>
<evidence type="ECO:0008006" key="4">
    <source>
        <dbReference type="Google" id="ProtNLM"/>
    </source>
</evidence>
<dbReference type="Gene3D" id="2.60.40.10">
    <property type="entry name" value="Immunoglobulins"/>
    <property type="match status" value="2"/>
</dbReference>
<sequence length="237" mass="26646">MINIKHLKHITILSFILLIFGCSNDSEVESPNSTSTPEAAILEVPNNNEICLTGKSLNATQSTVTFIWQAAKYATTYDLIIKNLKSMQTSTYTSNSTFKEVTLLKGEPYSWWVVSKSDNTPKSEQSSVWKFYLANDGIPVYAPFPATIIYPTSGHTINAWNGNIYLEWEAIDVDDDIIGYDVYFDTENGSTIMVENHPNKKLENISVESNTIYYWKIITKDKSGNSSSSAVYTFKVQ</sequence>
<dbReference type="Proteomes" id="UP000005938">
    <property type="component" value="Unassembled WGS sequence"/>
</dbReference>
<keyword evidence="3" id="KW-1185">Reference proteome</keyword>
<keyword evidence="1" id="KW-0732">Signal</keyword>
<dbReference type="InterPro" id="IPR013783">
    <property type="entry name" value="Ig-like_fold"/>
</dbReference>
<accession>I0WK68</accession>
<reference evidence="2 3" key="1">
    <citation type="journal article" date="2012" name="J. Bacteriol.">
        <title>Genome Sequence of the Halotolerant Bacterium Imtechella halotolerans K1T.</title>
        <authorList>
            <person name="Kumar S."/>
            <person name="Vikram S."/>
            <person name="Subramanian S."/>
            <person name="Raghava G.P."/>
            <person name="Pinnaka A.K."/>
        </authorList>
    </citation>
    <scope>NUCLEOTIDE SEQUENCE [LARGE SCALE GENOMIC DNA]</scope>
    <source>
        <strain evidence="2 3">K1</strain>
    </source>
</reference>
<gene>
    <name evidence="2" type="ORF">W5A_02135</name>
</gene>
<name>I0WK68_9FLAO</name>
<dbReference type="SUPFAM" id="SSF49265">
    <property type="entry name" value="Fibronectin type III"/>
    <property type="match status" value="1"/>
</dbReference>
<evidence type="ECO:0000313" key="2">
    <source>
        <dbReference type="EMBL" id="EID76784.1"/>
    </source>
</evidence>
<evidence type="ECO:0000313" key="3">
    <source>
        <dbReference type="Proteomes" id="UP000005938"/>
    </source>
</evidence>
<feature type="chain" id="PRO_5003635245" description="Fibronectin type-III domain-containing protein" evidence="1">
    <location>
        <begin position="26"/>
        <end position="237"/>
    </location>
</feature>
<evidence type="ECO:0000256" key="1">
    <source>
        <dbReference type="SAM" id="SignalP"/>
    </source>
</evidence>
<dbReference type="EMBL" id="AJJU01000002">
    <property type="protein sequence ID" value="EID76784.1"/>
    <property type="molecule type" value="Genomic_DNA"/>
</dbReference>
<protein>
    <recommendedName>
        <fullName evidence="4">Fibronectin type-III domain-containing protein</fullName>
    </recommendedName>
</protein>
<proteinExistence type="predicted"/>
<dbReference type="AlphaFoldDB" id="I0WK68"/>
<dbReference type="PROSITE" id="PS51257">
    <property type="entry name" value="PROKAR_LIPOPROTEIN"/>
    <property type="match status" value="1"/>
</dbReference>
<dbReference type="STRING" id="946077.W5A_02135"/>